<protein>
    <submittedName>
        <fullName evidence="2">Uncharacterized protein</fullName>
    </submittedName>
</protein>
<feature type="region of interest" description="Disordered" evidence="1">
    <location>
        <begin position="61"/>
        <end position="97"/>
    </location>
</feature>
<dbReference type="InterPro" id="IPR011993">
    <property type="entry name" value="PH-like_dom_sf"/>
</dbReference>
<gene>
    <name evidence="2" type="ORF">SO694_00044126</name>
</gene>
<reference evidence="2 3" key="1">
    <citation type="submission" date="2024-03" db="EMBL/GenBank/DDBJ databases">
        <title>Aureococcus anophagefferens CCMP1851 and Kratosvirus quantuckense: Draft genome of a second virus-susceptible host strain in the model system.</title>
        <authorList>
            <person name="Chase E."/>
            <person name="Truchon A.R."/>
            <person name="Schepens W."/>
            <person name="Wilhelm S.W."/>
        </authorList>
    </citation>
    <scope>NUCLEOTIDE SEQUENCE [LARGE SCALE GENOMIC DNA]</scope>
    <source>
        <strain evidence="2 3">CCMP1851</strain>
    </source>
</reference>
<comment type="caution">
    <text evidence="2">The sequence shown here is derived from an EMBL/GenBank/DDBJ whole genome shotgun (WGS) entry which is preliminary data.</text>
</comment>
<proteinExistence type="predicted"/>
<dbReference type="Proteomes" id="UP001363151">
    <property type="component" value="Unassembled WGS sequence"/>
</dbReference>
<evidence type="ECO:0000256" key="1">
    <source>
        <dbReference type="SAM" id="MobiDB-lite"/>
    </source>
</evidence>
<evidence type="ECO:0000313" key="3">
    <source>
        <dbReference type="Proteomes" id="UP001363151"/>
    </source>
</evidence>
<dbReference type="Gene3D" id="2.30.29.30">
    <property type="entry name" value="Pleckstrin-homology domain (PH domain)/Phosphotyrosine-binding domain (PTB)"/>
    <property type="match status" value="1"/>
</dbReference>
<evidence type="ECO:0000313" key="2">
    <source>
        <dbReference type="EMBL" id="KAK7249062.1"/>
    </source>
</evidence>
<accession>A0ABR1G7Q4</accession>
<keyword evidence="3" id="KW-1185">Reference proteome</keyword>
<feature type="compositionally biased region" description="Basic residues" evidence="1">
    <location>
        <begin position="185"/>
        <end position="194"/>
    </location>
</feature>
<organism evidence="2 3">
    <name type="scientific">Aureococcus anophagefferens</name>
    <name type="common">Harmful bloom alga</name>
    <dbReference type="NCBI Taxonomy" id="44056"/>
    <lineage>
        <taxon>Eukaryota</taxon>
        <taxon>Sar</taxon>
        <taxon>Stramenopiles</taxon>
        <taxon>Ochrophyta</taxon>
        <taxon>Pelagophyceae</taxon>
        <taxon>Pelagomonadales</taxon>
        <taxon>Pelagomonadaceae</taxon>
        <taxon>Aureococcus</taxon>
    </lineage>
</organism>
<name>A0ABR1G7Q4_AURAN</name>
<dbReference type="EMBL" id="JBBJCI010000083">
    <property type="protein sequence ID" value="KAK7249062.1"/>
    <property type="molecule type" value="Genomic_DNA"/>
</dbReference>
<feature type="compositionally biased region" description="Low complexity" evidence="1">
    <location>
        <begin position="69"/>
        <end position="88"/>
    </location>
</feature>
<feature type="region of interest" description="Disordered" evidence="1">
    <location>
        <begin position="15"/>
        <end position="39"/>
    </location>
</feature>
<feature type="region of interest" description="Disordered" evidence="1">
    <location>
        <begin position="165"/>
        <end position="194"/>
    </location>
</feature>
<sequence length="288" mass="30597">MADFFAAKHKIQEEDDDGVKLVGGGGHGEAKDDDPLLASDSALPALDSALVSKMNVQEDALAPSGTGRSELSALDTTTTASSATSFSTVGDGVKRGPSTTVDMPAMLHRLNNGIPVLKHGSDGRVRERTLYLAADGGSVGWREGRKPDHFVPVRDIVEVRAATELDPQSMEGDEGLPDDKWGDKRTKKRAPPKKALRGVAGTPTLRKTCKHDLARVKKAFSFILDHRTLDFECRSETEAKMLVAALKVLVTCPKHPGAVSVNCTKIAAGEVQTFVLSDGGHQPAAPIA</sequence>